<dbReference type="STRING" id="1353537.TP2_15970"/>
<evidence type="ECO:0000313" key="3">
    <source>
        <dbReference type="Proteomes" id="UP000027432"/>
    </source>
</evidence>
<protein>
    <submittedName>
        <fullName evidence="2">Uncharacterized protein</fullName>
    </submittedName>
</protein>
<name>A0A074JFJ7_9RHOB</name>
<reference evidence="2 3" key="1">
    <citation type="submission" date="2013-07" db="EMBL/GenBank/DDBJ databases">
        <title>Thioclava pacifica DSM 10166 Genome Sequencing.</title>
        <authorList>
            <person name="Lai Q."/>
            <person name="Shao Z."/>
        </authorList>
    </citation>
    <scope>NUCLEOTIDE SEQUENCE [LARGE SCALE GENOMIC DNA]</scope>
    <source>
        <strain evidence="2 3">DSM 10166</strain>
    </source>
</reference>
<sequence>MDEDLAACRRLLTVSYRRYIEAERARASAVSQMRGYFPPRQRPNPAEIGAPGSRIRQLVEQSERAYLRFQSAHATLQQAKTRLQERRNTASRLLFFNVRID</sequence>
<keyword evidence="3" id="KW-1185">Reference proteome</keyword>
<gene>
    <name evidence="2" type="ORF">TP2_15970</name>
</gene>
<dbReference type="Proteomes" id="UP000027432">
    <property type="component" value="Unassembled WGS sequence"/>
</dbReference>
<proteinExistence type="predicted"/>
<accession>A0A074JFJ7</accession>
<evidence type="ECO:0000313" key="2">
    <source>
        <dbReference type="EMBL" id="KEO55289.1"/>
    </source>
</evidence>
<feature type="region of interest" description="Disordered" evidence="1">
    <location>
        <begin position="31"/>
        <end position="51"/>
    </location>
</feature>
<dbReference type="EMBL" id="AUND01000003">
    <property type="protein sequence ID" value="KEO55289.1"/>
    <property type="molecule type" value="Genomic_DNA"/>
</dbReference>
<dbReference type="AlphaFoldDB" id="A0A074JFJ7"/>
<comment type="caution">
    <text evidence="2">The sequence shown here is derived from an EMBL/GenBank/DDBJ whole genome shotgun (WGS) entry which is preliminary data.</text>
</comment>
<organism evidence="2 3">
    <name type="scientific">Thioclava pacifica DSM 10166</name>
    <dbReference type="NCBI Taxonomy" id="1353537"/>
    <lineage>
        <taxon>Bacteria</taxon>
        <taxon>Pseudomonadati</taxon>
        <taxon>Pseudomonadota</taxon>
        <taxon>Alphaproteobacteria</taxon>
        <taxon>Rhodobacterales</taxon>
        <taxon>Paracoccaceae</taxon>
        <taxon>Thioclava</taxon>
    </lineage>
</organism>
<dbReference type="RefSeq" id="WP_051692170.1">
    <property type="nucleotide sequence ID" value="NZ_AUND01000003.1"/>
</dbReference>
<evidence type="ECO:0000256" key="1">
    <source>
        <dbReference type="SAM" id="MobiDB-lite"/>
    </source>
</evidence>